<evidence type="ECO:0000256" key="1">
    <source>
        <dbReference type="ARBA" id="ARBA00023015"/>
    </source>
</evidence>
<keyword evidence="1" id="KW-0805">Transcription regulation</keyword>
<dbReference type="InterPro" id="IPR029016">
    <property type="entry name" value="GAF-like_dom_sf"/>
</dbReference>
<evidence type="ECO:0000259" key="5">
    <source>
        <dbReference type="PROSITE" id="PS51078"/>
    </source>
</evidence>
<feature type="domain" description="HTH iclR-type" evidence="4">
    <location>
        <begin position="12"/>
        <end position="73"/>
    </location>
</feature>
<reference evidence="6 7" key="1">
    <citation type="submission" date="2020-02" db="EMBL/GenBank/DDBJ databases">
        <authorList>
            <person name="Li X.-J."/>
            <person name="Feng X.-M."/>
        </authorList>
    </citation>
    <scope>NUCLEOTIDE SEQUENCE [LARGE SCALE GENOMIC DNA]</scope>
    <source>
        <strain evidence="6 7">CGMCC 4.7225</strain>
    </source>
</reference>
<name>A0A6N9YP60_9ACTN</name>
<dbReference type="Gene3D" id="1.10.10.10">
    <property type="entry name" value="Winged helix-like DNA-binding domain superfamily/Winged helix DNA-binding domain"/>
    <property type="match status" value="1"/>
</dbReference>
<evidence type="ECO:0000313" key="6">
    <source>
        <dbReference type="EMBL" id="NED96764.1"/>
    </source>
</evidence>
<dbReference type="SUPFAM" id="SSF55781">
    <property type="entry name" value="GAF domain-like"/>
    <property type="match status" value="1"/>
</dbReference>
<evidence type="ECO:0000313" key="7">
    <source>
        <dbReference type="Proteomes" id="UP000469185"/>
    </source>
</evidence>
<dbReference type="PROSITE" id="PS51077">
    <property type="entry name" value="HTH_ICLR"/>
    <property type="match status" value="1"/>
</dbReference>
<dbReference type="SUPFAM" id="SSF46785">
    <property type="entry name" value="Winged helix' DNA-binding domain"/>
    <property type="match status" value="1"/>
</dbReference>
<dbReference type="InterPro" id="IPR005471">
    <property type="entry name" value="Tscrpt_reg_IclR_N"/>
</dbReference>
<dbReference type="GO" id="GO:0045892">
    <property type="term" value="P:negative regulation of DNA-templated transcription"/>
    <property type="evidence" value="ECO:0007669"/>
    <property type="project" value="TreeGrafter"/>
</dbReference>
<dbReference type="Pfam" id="PF01614">
    <property type="entry name" value="IclR_C"/>
    <property type="match status" value="1"/>
</dbReference>
<dbReference type="AlphaFoldDB" id="A0A6N9YP60"/>
<sequence>MTDDTTLEPYGVRAVNRTLDILELLDDPARPVTLNEFVAKTGLPKTSVFRYLATLERRGYVARTASGSYLPTRSFGHPWSSDLDELVHRAQPMLAELRDQFTETASMGALDMHRAFYVATVRPHRSVRVDVHSGARAMIHCTAFGKALAARIPEERVREILAMQGMPRFTSRTITDPDRYVQELARVRRAGYAVNNGENEVGARCVAFALTSTAIPLAVSLSAPADRMPMSRIHQVVTAFREFDEAFGAMGETL</sequence>
<proteinExistence type="predicted"/>
<dbReference type="PROSITE" id="PS51078">
    <property type="entry name" value="ICLR_ED"/>
    <property type="match status" value="1"/>
</dbReference>
<feature type="domain" description="IclR-ED" evidence="5">
    <location>
        <begin position="71"/>
        <end position="254"/>
    </location>
</feature>
<keyword evidence="3" id="KW-0804">Transcription</keyword>
<comment type="caution">
    <text evidence="6">The sequence shown here is derived from an EMBL/GenBank/DDBJ whole genome shotgun (WGS) entry which is preliminary data.</text>
</comment>
<dbReference type="GO" id="GO:0003700">
    <property type="term" value="F:DNA-binding transcription factor activity"/>
    <property type="evidence" value="ECO:0007669"/>
    <property type="project" value="TreeGrafter"/>
</dbReference>
<organism evidence="6 7">
    <name type="scientific">Phytoactinopolyspora alkaliphila</name>
    <dbReference type="NCBI Taxonomy" id="1783498"/>
    <lineage>
        <taxon>Bacteria</taxon>
        <taxon>Bacillati</taxon>
        <taxon>Actinomycetota</taxon>
        <taxon>Actinomycetes</taxon>
        <taxon>Jiangellales</taxon>
        <taxon>Jiangellaceae</taxon>
        <taxon>Phytoactinopolyspora</taxon>
    </lineage>
</organism>
<dbReference type="SMART" id="SM00346">
    <property type="entry name" value="HTH_ICLR"/>
    <property type="match status" value="1"/>
</dbReference>
<dbReference type="Gene3D" id="3.30.450.40">
    <property type="match status" value="1"/>
</dbReference>
<protein>
    <submittedName>
        <fullName evidence="6">IclR family transcriptional regulator</fullName>
    </submittedName>
</protein>
<gene>
    <name evidence="6" type="ORF">G1H11_15755</name>
</gene>
<evidence type="ECO:0000259" key="4">
    <source>
        <dbReference type="PROSITE" id="PS51077"/>
    </source>
</evidence>
<accession>A0A6N9YP60</accession>
<evidence type="ECO:0000256" key="2">
    <source>
        <dbReference type="ARBA" id="ARBA00023125"/>
    </source>
</evidence>
<dbReference type="Pfam" id="PF09339">
    <property type="entry name" value="HTH_IclR"/>
    <property type="match status" value="1"/>
</dbReference>
<dbReference type="Proteomes" id="UP000469185">
    <property type="component" value="Unassembled WGS sequence"/>
</dbReference>
<keyword evidence="7" id="KW-1185">Reference proteome</keyword>
<dbReference type="PANTHER" id="PTHR30136:SF24">
    <property type="entry name" value="HTH-TYPE TRANSCRIPTIONAL REPRESSOR ALLR"/>
    <property type="match status" value="1"/>
</dbReference>
<dbReference type="EMBL" id="JAAGOB010000008">
    <property type="protein sequence ID" value="NED96764.1"/>
    <property type="molecule type" value="Genomic_DNA"/>
</dbReference>
<keyword evidence="2" id="KW-0238">DNA-binding</keyword>
<dbReference type="InterPro" id="IPR036390">
    <property type="entry name" value="WH_DNA-bd_sf"/>
</dbReference>
<dbReference type="InterPro" id="IPR036388">
    <property type="entry name" value="WH-like_DNA-bd_sf"/>
</dbReference>
<dbReference type="GO" id="GO:0003677">
    <property type="term" value="F:DNA binding"/>
    <property type="evidence" value="ECO:0007669"/>
    <property type="project" value="UniProtKB-KW"/>
</dbReference>
<dbReference type="InterPro" id="IPR050707">
    <property type="entry name" value="HTH_MetabolicPath_Reg"/>
</dbReference>
<evidence type="ECO:0000256" key="3">
    <source>
        <dbReference type="ARBA" id="ARBA00023163"/>
    </source>
</evidence>
<dbReference type="RefSeq" id="WP_163819543.1">
    <property type="nucleotide sequence ID" value="NZ_JAAGOB010000008.1"/>
</dbReference>
<dbReference type="InterPro" id="IPR014757">
    <property type="entry name" value="Tscrpt_reg_IclR_C"/>
</dbReference>
<dbReference type="PANTHER" id="PTHR30136">
    <property type="entry name" value="HELIX-TURN-HELIX TRANSCRIPTIONAL REGULATOR, ICLR FAMILY"/>
    <property type="match status" value="1"/>
</dbReference>